<evidence type="ECO:0000256" key="13">
    <source>
        <dbReference type="ARBA" id="ARBA00033194"/>
    </source>
</evidence>
<evidence type="ECO:0000256" key="15">
    <source>
        <dbReference type="ARBA" id="ARBA00048679"/>
    </source>
</evidence>
<dbReference type="GO" id="GO:0004674">
    <property type="term" value="F:protein serine/threonine kinase activity"/>
    <property type="evidence" value="ECO:0007669"/>
    <property type="project" value="UniProtKB-EC"/>
</dbReference>
<dbReference type="EC" id="2.7.11.1" evidence="4"/>
<dbReference type="InterPro" id="IPR011009">
    <property type="entry name" value="Kinase-like_dom_sf"/>
</dbReference>
<evidence type="ECO:0000256" key="2">
    <source>
        <dbReference type="ARBA" id="ARBA00010630"/>
    </source>
</evidence>
<dbReference type="GO" id="GO:0008033">
    <property type="term" value="P:tRNA processing"/>
    <property type="evidence" value="ECO:0007669"/>
    <property type="project" value="UniProtKB-KW"/>
</dbReference>
<dbReference type="GO" id="GO:0000408">
    <property type="term" value="C:EKC/KEOPS complex"/>
    <property type="evidence" value="ECO:0007669"/>
    <property type="project" value="TreeGrafter"/>
</dbReference>
<evidence type="ECO:0000256" key="1">
    <source>
        <dbReference type="ARBA" id="ARBA00003747"/>
    </source>
</evidence>
<dbReference type="Proteomes" id="UP000799421">
    <property type="component" value="Unassembled WGS sequence"/>
</dbReference>
<keyword evidence="18" id="KW-1185">Reference proteome</keyword>
<comment type="function">
    <text evidence="1">Component of the EKC/KEOPS complex that is required for the formation of a threonylcarbamoyl group on adenosine at position 37 (t(6)A37) in tRNAs that read codons beginning with adenine. The complex is probably involved in the transfer of the threonylcarbamoyl moiety of threonylcarbamoyl-AMP (TC-AMP) to the N6 group of A37. BUD32 has ATPase activity in the context of the EKC/KEOPS complex and likely plays a supporting role to the catalytic subunit KAE1. The EKC/KEOPS complex also promotes both telomere uncapping and telomere elongation. The complex is required for efficient recruitment of transcriptional coactivators.</text>
</comment>
<dbReference type="Gene3D" id="3.30.200.20">
    <property type="entry name" value="Phosphorylase Kinase, domain 1"/>
    <property type="match status" value="1"/>
</dbReference>
<evidence type="ECO:0000256" key="5">
    <source>
        <dbReference type="ARBA" id="ARBA00013948"/>
    </source>
</evidence>
<dbReference type="Pfam" id="PF06293">
    <property type="entry name" value="Kdo"/>
    <property type="match status" value="1"/>
</dbReference>
<keyword evidence="8" id="KW-0819">tRNA processing</keyword>
<keyword evidence="7" id="KW-0808">Transferase</keyword>
<comment type="subunit">
    <text evidence="3">Component of the EKC/KEOPS complex composed of at least BUD32, CGI121, GON7, KAE1 and PCC1; the whole complex dimerizes.</text>
</comment>
<organism evidence="17 18">
    <name type="scientific">Piedraia hortae CBS 480.64</name>
    <dbReference type="NCBI Taxonomy" id="1314780"/>
    <lineage>
        <taxon>Eukaryota</taxon>
        <taxon>Fungi</taxon>
        <taxon>Dikarya</taxon>
        <taxon>Ascomycota</taxon>
        <taxon>Pezizomycotina</taxon>
        <taxon>Dothideomycetes</taxon>
        <taxon>Dothideomycetidae</taxon>
        <taxon>Capnodiales</taxon>
        <taxon>Piedraiaceae</taxon>
        <taxon>Piedraia</taxon>
    </lineage>
</organism>
<evidence type="ECO:0000256" key="4">
    <source>
        <dbReference type="ARBA" id="ARBA00012513"/>
    </source>
</evidence>
<reference evidence="17" key="1">
    <citation type="journal article" date="2020" name="Stud. Mycol.">
        <title>101 Dothideomycetes genomes: a test case for predicting lifestyles and emergence of pathogens.</title>
        <authorList>
            <person name="Haridas S."/>
            <person name="Albert R."/>
            <person name="Binder M."/>
            <person name="Bloem J."/>
            <person name="Labutti K."/>
            <person name="Salamov A."/>
            <person name="Andreopoulos B."/>
            <person name="Baker S."/>
            <person name="Barry K."/>
            <person name="Bills G."/>
            <person name="Bluhm B."/>
            <person name="Cannon C."/>
            <person name="Castanera R."/>
            <person name="Culley D."/>
            <person name="Daum C."/>
            <person name="Ezra D."/>
            <person name="Gonzalez J."/>
            <person name="Henrissat B."/>
            <person name="Kuo A."/>
            <person name="Liang C."/>
            <person name="Lipzen A."/>
            <person name="Lutzoni F."/>
            <person name="Magnuson J."/>
            <person name="Mondo S."/>
            <person name="Nolan M."/>
            <person name="Ohm R."/>
            <person name="Pangilinan J."/>
            <person name="Park H.-J."/>
            <person name="Ramirez L."/>
            <person name="Alfaro M."/>
            <person name="Sun H."/>
            <person name="Tritt A."/>
            <person name="Yoshinaga Y."/>
            <person name="Zwiers L.-H."/>
            <person name="Turgeon B."/>
            <person name="Goodwin S."/>
            <person name="Spatafora J."/>
            <person name="Crous P."/>
            <person name="Grigoriev I."/>
        </authorList>
    </citation>
    <scope>NUCLEOTIDE SEQUENCE</scope>
    <source>
        <strain evidence="17">CBS 480.64</strain>
    </source>
</reference>
<gene>
    <name evidence="17" type="ORF">K470DRAFT_133409</name>
</gene>
<dbReference type="OrthoDB" id="3399at2759"/>
<dbReference type="InterPro" id="IPR000719">
    <property type="entry name" value="Prot_kinase_dom"/>
</dbReference>
<dbReference type="SMART" id="SM00220">
    <property type="entry name" value="S_TKc"/>
    <property type="match status" value="1"/>
</dbReference>
<dbReference type="PROSITE" id="PS00109">
    <property type="entry name" value="PROTEIN_KINASE_TYR"/>
    <property type="match status" value="1"/>
</dbReference>
<evidence type="ECO:0000256" key="10">
    <source>
        <dbReference type="ARBA" id="ARBA00022777"/>
    </source>
</evidence>
<evidence type="ECO:0000313" key="18">
    <source>
        <dbReference type="Proteomes" id="UP000799421"/>
    </source>
</evidence>
<dbReference type="InterPro" id="IPR008266">
    <property type="entry name" value="Tyr_kinase_AS"/>
</dbReference>
<evidence type="ECO:0000259" key="16">
    <source>
        <dbReference type="PROSITE" id="PS50011"/>
    </source>
</evidence>
<keyword evidence="9" id="KW-0547">Nucleotide-binding</keyword>
<dbReference type="SUPFAM" id="SSF56112">
    <property type="entry name" value="Protein kinase-like (PK-like)"/>
    <property type="match status" value="1"/>
</dbReference>
<dbReference type="PANTHER" id="PTHR12209">
    <property type="entry name" value="NON-SPECIFIC SERINE/THREONINE PROTEIN KINASE"/>
    <property type="match status" value="1"/>
</dbReference>
<accession>A0A6A7BT94</accession>
<keyword evidence="11" id="KW-0067">ATP-binding</keyword>
<comment type="catalytic activity">
    <reaction evidence="14">
        <text>L-threonyl-[protein] + ATP = O-phospho-L-threonyl-[protein] + ADP + H(+)</text>
        <dbReference type="Rhea" id="RHEA:46608"/>
        <dbReference type="Rhea" id="RHEA-COMP:11060"/>
        <dbReference type="Rhea" id="RHEA-COMP:11605"/>
        <dbReference type="ChEBI" id="CHEBI:15378"/>
        <dbReference type="ChEBI" id="CHEBI:30013"/>
        <dbReference type="ChEBI" id="CHEBI:30616"/>
        <dbReference type="ChEBI" id="CHEBI:61977"/>
        <dbReference type="ChEBI" id="CHEBI:456216"/>
        <dbReference type="EC" id="2.7.11.1"/>
    </reaction>
</comment>
<protein>
    <recommendedName>
        <fullName evidence="6">EKC/KEOPS complex subunit BUD32</fullName>
        <ecNumber evidence="4">2.7.11.1</ecNumber>
    </recommendedName>
    <alternativeName>
        <fullName evidence="12 13">Atypical Serine/threonine protein kinase BUD32</fullName>
    </alternativeName>
    <alternativeName>
        <fullName evidence="5">EKC/KEOPS complex subunit bud32</fullName>
    </alternativeName>
</protein>
<evidence type="ECO:0000256" key="6">
    <source>
        <dbReference type="ARBA" id="ARBA00019973"/>
    </source>
</evidence>
<dbReference type="GO" id="GO:0070525">
    <property type="term" value="P:tRNA threonylcarbamoyladenosine metabolic process"/>
    <property type="evidence" value="ECO:0007669"/>
    <property type="project" value="TreeGrafter"/>
</dbReference>
<proteinExistence type="inferred from homology"/>
<dbReference type="Gene3D" id="1.10.510.10">
    <property type="entry name" value="Transferase(Phosphotransferase) domain 1"/>
    <property type="match status" value="1"/>
</dbReference>
<sequence length="255" mass="28215">MDKLPPPFSSTTSEDTVLISQGAEALIFRTPFLDTLAALKVRSPKKWRHPTLDMRLTRSRVLAEMRVLVKLAGGVQMGAKGKKNPGPTVPKVRVPVVLGADWESGWLALEWIPGKSLKQTLWDVHPAEKERRVEELLRQLGVLVGRLHAAGVIHGDLTSSNVMVSEDPHSALEPAKADELVLIDFGLATNSVQDEDRAVDLYVLERAFGSTHPLLEYRFQTVLDEYVAVLGSNAKSVLRKLADVRMRGRKKTMIG</sequence>
<dbReference type="GO" id="GO:0005524">
    <property type="term" value="F:ATP binding"/>
    <property type="evidence" value="ECO:0007669"/>
    <property type="project" value="UniProtKB-KW"/>
</dbReference>
<evidence type="ECO:0000256" key="7">
    <source>
        <dbReference type="ARBA" id="ARBA00022679"/>
    </source>
</evidence>
<evidence type="ECO:0000313" key="17">
    <source>
        <dbReference type="EMBL" id="KAF2858434.1"/>
    </source>
</evidence>
<dbReference type="EMBL" id="MU006010">
    <property type="protein sequence ID" value="KAF2858434.1"/>
    <property type="molecule type" value="Genomic_DNA"/>
</dbReference>
<dbReference type="GO" id="GO:0005829">
    <property type="term" value="C:cytosol"/>
    <property type="evidence" value="ECO:0007669"/>
    <property type="project" value="TreeGrafter"/>
</dbReference>
<comment type="catalytic activity">
    <reaction evidence="15">
        <text>L-seryl-[protein] + ATP = O-phospho-L-seryl-[protein] + ADP + H(+)</text>
        <dbReference type="Rhea" id="RHEA:17989"/>
        <dbReference type="Rhea" id="RHEA-COMP:9863"/>
        <dbReference type="Rhea" id="RHEA-COMP:11604"/>
        <dbReference type="ChEBI" id="CHEBI:15378"/>
        <dbReference type="ChEBI" id="CHEBI:29999"/>
        <dbReference type="ChEBI" id="CHEBI:30616"/>
        <dbReference type="ChEBI" id="CHEBI:83421"/>
        <dbReference type="ChEBI" id="CHEBI:456216"/>
        <dbReference type="EC" id="2.7.11.1"/>
    </reaction>
</comment>
<keyword evidence="10 17" id="KW-0418">Kinase</keyword>
<name>A0A6A7BT94_9PEZI</name>
<dbReference type="AlphaFoldDB" id="A0A6A7BT94"/>
<evidence type="ECO:0000256" key="3">
    <source>
        <dbReference type="ARBA" id="ARBA00011534"/>
    </source>
</evidence>
<dbReference type="PROSITE" id="PS50011">
    <property type="entry name" value="PROTEIN_KINASE_DOM"/>
    <property type="match status" value="1"/>
</dbReference>
<evidence type="ECO:0000256" key="9">
    <source>
        <dbReference type="ARBA" id="ARBA00022741"/>
    </source>
</evidence>
<dbReference type="PANTHER" id="PTHR12209:SF0">
    <property type="entry name" value="EKC_KEOPS COMPLEX SUBUNIT TP53RK"/>
    <property type="match status" value="1"/>
</dbReference>
<evidence type="ECO:0000256" key="8">
    <source>
        <dbReference type="ARBA" id="ARBA00022694"/>
    </source>
</evidence>
<evidence type="ECO:0000256" key="11">
    <source>
        <dbReference type="ARBA" id="ARBA00022840"/>
    </source>
</evidence>
<dbReference type="GO" id="GO:0005634">
    <property type="term" value="C:nucleus"/>
    <property type="evidence" value="ECO:0007669"/>
    <property type="project" value="TreeGrafter"/>
</dbReference>
<evidence type="ECO:0000256" key="14">
    <source>
        <dbReference type="ARBA" id="ARBA00047899"/>
    </source>
</evidence>
<comment type="similarity">
    <text evidence="2">Belongs to the protein kinase superfamily. BUD32 family.</text>
</comment>
<feature type="domain" description="Protein kinase" evidence="16">
    <location>
        <begin position="13"/>
        <end position="255"/>
    </location>
</feature>
<evidence type="ECO:0000256" key="12">
    <source>
        <dbReference type="ARBA" id="ARBA00030980"/>
    </source>
</evidence>